<feature type="compositionally biased region" description="Basic residues" evidence="1">
    <location>
        <begin position="257"/>
        <end position="267"/>
    </location>
</feature>
<dbReference type="Proteomes" id="UP000314986">
    <property type="component" value="Unassembled WGS sequence"/>
</dbReference>
<feature type="region of interest" description="Disordered" evidence="1">
    <location>
        <begin position="257"/>
        <end position="325"/>
    </location>
</feature>
<reference evidence="3" key="2">
    <citation type="journal article" date="2007" name="PLoS Biol.">
        <title>Survey sequencing and comparative analysis of the elephant shark (Callorhinchus milii) genome.</title>
        <authorList>
            <person name="Venkatesh B."/>
            <person name="Kirkness E.F."/>
            <person name="Loh Y.H."/>
            <person name="Halpern A.L."/>
            <person name="Lee A.P."/>
            <person name="Johnson J."/>
            <person name="Dandona N."/>
            <person name="Viswanathan L.D."/>
            <person name="Tay A."/>
            <person name="Venter J.C."/>
            <person name="Strausberg R.L."/>
            <person name="Brenner S."/>
        </authorList>
    </citation>
    <scope>NUCLEOTIDE SEQUENCE [LARGE SCALE GENOMIC DNA]</scope>
</reference>
<feature type="compositionally biased region" description="Polar residues" evidence="1">
    <location>
        <begin position="36"/>
        <end position="46"/>
    </location>
</feature>
<sequence>MILETIERVIRNYCDQPQPQVGEGDRSVGAMKERATSSQLEGQRQTAARGLESSPPDSNKLPEVDCIYKLSDKLRTFEGSPVKVSKRPSIKKKLSPSFLQENNPAGPHEDTGQDVESFGSIGSQLGRLKSSSSSDWDAPLKLEKVRSKIAAKDLEALTDTRVTLEDDSYKTRLSSVLHFPPAVNGHTEEANVADSETLAKREASEETGKLPYIPKSFAGKTWSEIMAEDDLKVDALVKEFREGRYLCYFDSESLTNHGKKQRKKRRSDTKDASKTTSKLTAASSQDVPMLAGLPPLPDASEDTDDGCCLPAVGPQHRPATPGQSPELRSFRLASRCQVVKVSHGTQTSELRYPALKRKSRRDEAAAAEEGTAVAQSAPREGEEMSEVKTRLCSLRLPDSYSKILSPVQPRTIIYVLSSPDLSPGAGELSADPTPTPAARGRERPEDPQSVGGHQVHVQEVAGQVLRPDDQPDREVAAAGPSLGQNLPLASPRAQTLPQPQPRHQRGEAAGRLPARVSGERRRRRRRTVYLQHRPHLHLLGSGRVARHRED</sequence>
<feature type="region of interest" description="Disordered" evidence="1">
    <location>
        <begin position="17"/>
        <end position="63"/>
    </location>
</feature>
<organism evidence="2 3">
    <name type="scientific">Callorhinchus milii</name>
    <name type="common">Ghost shark</name>
    <dbReference type="NCBI Taxonomy" id="7868"/>
    <lineage>
        <taxon>Eukaryota</taxon>
        <taxon>Metazoa</taxon>
        <taxon>Chordata</taxon>
        <taxon>Craniata</taxon>
        <taxon>Vertebrata</taxon>
        <taxon>Chondrichthyes</taxon>
        <taxon>Holocephali</taxon>
        <taxon>Chimaeriformes</taxon>
        <taxon>Callorhinchidae</taxon>
        <taxon>Callorhinchus</taxon>
    </lineage>
</organism>
<dbReference type="AlphaFoldDB" id="A0A4W3J8N1"/>
<feature type="compositionally biased region" description="Low complexity" evidence="1">
    <location>
        <begin position="367"/>
        <end position="377"/>
    </location>
</feature>
<evidence type="ECO:0000256" key="1">
    <source>
        <dbReference type="SAM" id="MobiDB-lite"/>
    </source>
</evidence>
<evidence type="ECO:0000313" key="3">
    <source>
        <dbReference type="Proteomes" id="UP000314986"/>
    </source>
</evidence>
<reference evidence="2" key="4">
    <citation type="submission" date="2025-08" db="UniProtKB">
        <authorList>
            <consortium name="Ensembl"/>
        </authorList>
    </citation>
    <scope>IDENTIFICATION</scope>
</reference>
<reference evidence="3" key="1">
    <citation type="journal article" date="2006" name="Science">
        <title>Ancient noncoding elements conserved in the human genome.</title>
        <authorList>
            <person name="Venkatesh B."/>
            <person name="Kirkness E.F."/>
            <person name="Loh Y.H."/>
            <person name="Halpern A.L."/>
            <person name="Lee A.P."/>
            <person name="Johnson J."/>
            <person name="Dandona N."/>
            <person name="Viswanathan L.D."/>
            <person name="Tay A."/>
            <person name="Venter J.C."/>
            <person name="Strausberg R.L."/>
            <person name="Brenner S."/>
        </authorList>
    </citation>
    <scope>NUCLEOTIDE SEQUENCE [LARGE SCALE GENOMIC DNA]</scope>
</reference>
<dbReference type="InParanoid" id="A0A4W3J8N1"/>
<protein>
    <submittedName>
        <fullName evidence="2">Uncharacterized protein</fullName>
    </submittedName>
</protein>
<feature type="compositionally biased region" description="Basic and acidic residues" evidence="1">
    <location>
        <begin position="466"/>
        <end position="475"/>
    </location>
</feature>
<accession>A0A4W3J8N1</accession>
<dbReference type="PANTHER" id="PTHR21639">
    <property type="entry name" value="DBF4-TYPE ZINC FINGER-CONTAINING PROTEIN 2"/>
    <property type="match status" value="1"/>
</dbReference>
<feature type="compositionally biased region" description="Low complexity" evidence="1">
    <location>
        <begin position="274"/>
        <end position="284"/>
    </location>
</feature>
<reference evidence="3" key="3">
    <citation type="journal article" date="2014" name="Nature">
        <title>Elephant shark genome provides unique insights into gnathostome evolution.</title>
        <authorList>
            <consortium name="International Elephant Shark Genome Sequencing Consortium"/>
            <person name="Venkatesh B."/>
            <person name="Lee A.P."/>
            <person name="Ravi V."/>
            <person name="Maurya A.K."/>
            <person name="Lian M.M."/>
            <person name="Swann J.B."/>
            <person name="Ohta Y."/>
            <person name="Flajnik M.F."/>
            <person name="Sutoh Y."/>
            <person name="Kasahara M."/>
            <person name="Hoon S."/>
            <person name="Gangu V."/>
            <person name="Roy S.W."/>
            <person name="Irimia M."/>
            <person name="Korzh V."/>
            <person name="Kondrychyn I."/>
            <person name="Lim Z.W."/>
            <person name="Tay B.H."/>
            <person name="Tohari S."/>
            <person name="Kong K.W."/>
            <person name="Ho S."/>
            <person name="Lorente-Galdos B."/>
            <person name="Quilez J."/>
            <person name="Marques-Bonet T."/>
            <person name="Raney B.J."/>
            <person name="Ingham P.W."/>
            <person name="Tay A."/>
            <person name="Hillier L.W."/>
            <person name="Minx P."/>
            <person name="Boehm T."/>
            <person name="Wilson R.K."/>
            <person name="Brenner S."/>
            <person name="Warren W.C."/>
        </authorList>
    </citation>
    <scope>NUCLEOTIDE SEQUENCE [LARGE SCALE GENOMIC DNA]</scope>
</reference>
<dbReference type="STRING" id="7868.ENSCMIP00000028820"/>
<evidence type="ECO:0000313" key="2">
    <source>
        <dbReference type="Ensembl" id="ENSCMIP00000028820.1"/>
    </source>
</evidence>
<dbReference type="PANTHER" id="PTHR21639:SF5">
    <property type="entry name" value="DBF4-TYPE ZINC FINGER-CONTAINING PROTEIN 2"/>
    <property type="match status" value="1"/>
</dbReference>
<dbReference type="InterPro" id="IPR038890">
    <property type="entry name" value="ZDBF2"/>
</dbReference>
<feature type="region of interest" description="Disordered" evidence="1">
    <location>
        <begin position="356"/>
        <end position="385"/>
    </location>
</feature>
<reference evidence="2" key="5">
    <citation type="submission" date="2025-09" db="UniProtKB">
        <authorList>
            <consortium name="Ensembl"/>
        </authorList>
    </citation>
    <scope>IDENTIFICATION</scope>
</reference>
<feature type="region of interest" description="Disordered" evidence="1">
    <location>
        <begin position="79"/>
        <end position="119"/>
    </location>
</feature>
<proteinExistence type="predicted"/>
<dbReference type="Ensembl" id="ENSCMIT00000029281.1">
    <property type="protein sequence ID" value="ENSCMIP00000028820.1"/>
    <property type="gene ID" value="ENSCMIG00000012501.1"/>
</dbReference>
<feature type="compositionally biased region" description="Basic and acidic residues" evidence="1">
    <location>
        <begin position="23"/>
        <end position="35"/>
    </location>
</feature>
<dbReference type="GeneTree" id="ENSGT00440000037606"/>
<keyword evidence="3" id="KW-1185">Reference proteome</keyword>
<feature type="region of interest" description="Disordered" evidence="1">
    <location>
        <begin position="465"/>
        <end position="550"/>
    </location>
</feature>
<feature type="compositionally biased region" description="Basic residues" evidence="1">
    <location>
        <begin position="520"/>
        <end position="536"/>
    </location>
</feature>
<name>A0A4W3J8N1_CALMI</name>
<feature type="compositionally biased region" description="Basic residues" evidence="1">
    <location>
        <begin position="84"/>
        <end position="94"/>
    </location>
</feature>
<feature type="region of interest" description="Disordered" evidence="1">
    <location>
        <begin position="421"/>
        <end position="452"/>
    </location>
</feature>